<evidence type="ECO:0000256" key="6">
    <source>
        <dbReference type="ARBA" id="ARBA00023180"/>
    </source>
</evidence>
<dbReference type="SUPFAM" id="SSF53649">
    <property type="entry name" value="Alkaline phosphatase-like"/>
    <property type="match status" value="1"/>
</dbReference>
<sequence>MASWSLRVASILLFSCASHLIVNGLENSKPPNILFLLADDFGWYDVGYHNPKIQTPNIDKLAKDGVILDSYYVQPVCTPTRGALMTGRYPIHTGLQHDVIHPKDPYGLPLDFELLPQKLKEAGYASHLVGKWHLGFYKWPYVPTKRGFDTSFGFWDGSENHYTHSVEGFLDFRDGEEPARNWNDTYAMYAYMKRMEKIVKSHDPAQPLFLYMAFQNVHDPVQAPQKYIDKYSFIKNTLRRGYAGMVDILDEAVGNITKAFTSAGYATKTIFFLKYPLGEF</sequence>
<comment type="cofactor">
    <cofactor evidence="1">
        <name>Ca(2+)</name>
        <dbReference type="ChEBI" id="CHEBI:29108"/>
    </cofactor>
</comment>
<keyword evidence="6" id="KW-0325">Glycoprotein</keyword>
<protein>
    <recommendedName>
        <fullName evidence="8">Sulfatase N-terminal domain-containing protein</fullName>
    </recommendedName>
</protein>
<keyword evidence="5" id="KW-0106">Calcium</keyword>
<dbReference type="InterPro" id="IPR000917">
    <property type="entry name" value="Sulfatase_N"/>
</dbReference>
<evidence type="ECO:0000256" key="7">
    <source>
        <dbReference type="SAM" id="SignalP"/>
    </source>
</evidence>
<keyword evidence="10" id="KW-1185">Reference proteome</keyword>
<feature type="signal peptide" evidence="7">
    <location>
        <begin position="1"/>
        <end position="24"/>
    </location>
</feature>
<dbReference type="Proteomes" id="UP001163046">
    <property type="component" value="Unassembled WGS sequence"/>
</dbReference>
<keyword evidence="3" id="KW-0479">Metal-binding</keyword>
<dbReference type="AlphaFoldDB" id="A0A9X0CEQ7"/>
<evidence type="ECO:0000256" key="3">
    <source>
        <dbReference type="ARBA" id="ARBA00022723"/>
    </source>
</evidence>
<reference evidence="9" key="1">
    <citation type="submission" date="2023-01" db="EMBL/GenBank/DDBJ databases">
        <title>Genome assembly of the deep-sea coral Lophelia pertusa.</title>
        <authorList>
            <person name="Herrera S."/>
            <person name="Cordes E."/>
        </authorList>
    </citation>
    <scope>NUCLEOTIDE SEQUENCE</scope>
    <source>
        <strain evidence="9">USNM1676648</strain>
        <tissue evidence="9">Polyp</tissue>
    </source>
</reference>
<dbReference type="GO" id="GO:0008484">
    <property type="term" value="F:sulfuric ester hydrolase activity"/>
    <property type="evidence" value="ECO:0007669"/>
    <property type="project" value="InterPro"/>
</dbReference>
<keyword evidence="4" id="KW-0378">Hydrolase</keyword>
<dbReference type="EMBL" id="MU827784">
    <property type="protein sequence ID" value="KAJ7334384.1"/>
    <property type="molecule type" value="Genomic_DNA"/>
</dbReference>
<evidence type="ECO:0000256" key="1">
    <source>
        <dbReference type="ARBA" id="ARBA00001913"/>
    </source>
</evidence>
<dbReference type="OrthoDB" id="103349at2759"/>
<comment type="caution">
    <text evidence="9">The sequence shown here is derived from an EMBL/GenBank/DDBJ whole genome shotgun (WGS) entry which is preliminary data.</text>
</comment>
<dbReference type="InterPro" id="IPR017850">
    <property type="entry name" value="Alkaline_phosphatase_core_sf"/>
</dbReference>
<dbReference type="GO" id="GO:0046872">
    <property type="term" value="F:metal ion binding"/>
    <property type="evidence" value="ECO:0007669"/>
    <property type="project" value="UniProtKB-KW"/>
</dbReference>
<dbReference type="InterPro" id="IPR024607">
    <property type="entry name" value="Sulfatase_CS"/>
</dbReference>
<dbReference type="InterPro" id="IPR047115">
    <property type="entry name" value="ARSB"/>
</dbReference>
<comment type="similarity">
    <text evidence="2">Belongs to the sulfatase family.</text>
</comment>
<feature type="chain" id="PRO_5040831725" description="Sulfatase N-terminal domain-containing protein" evidence="7">
    <location>
        <begin position="25"/>
        <end position="280"/>
    </location>
</feature>
<dbReference type="Pfam" id="PF00884">
    <property type="entry name" value="Sulfatase"/>
    <property type="match status" value="1"/>
</dbReference>
<dbReference type="PROSITE" id="PS00149">
    <property type="entry name" value="SULFATASE_2"/>
    <property type="match status" value="1"/>
</dbReference>
<organism evidence="9 10">
    <name type="scientific">Desmophyllum pertusum</name>
    <dbReference type="NCBI Taxonomy" id="174260"/>
    <lineage>
        <taxon>Eukaryota</taxon>
        <taxon>Metazoa</taxon>
        <taxon>Cnidaria</taxon>
        <taxon>Anthozoa</taxon>
        <taxon>Hexacorallia</taxon>
        <taxon>Scleractinia</taxon>
        <taxon>Caryophylliina</taxon>
        <taxon>Caryophylliidae</taxon>
        <taxon>Desmophyllum</taxon>
    </lineage>
</organism>
<evidence type="ECO:0000256" key="5">
    <source>
        <dbReference type="ARBA" id="ARBA00022837"/>
    </source>
</evidence>
<evidence type="ECO:0000313" key="9">
    <source>
        <dbReference type="EMBL" id="KAJ7334384.1"/>
    </source>
</evidence>
<gene>
    <name evidence="9" type="ORF">OS493_014695</name>
</gene>
<dbReference type="CDD" id="cd16029">
    <property type="entry name" value="4-S"/>
    <property type="match status" value="1"/>
</dbReference>
<name>A0A9X0CEQ7_9CNID</name>
<dbReference type="PANTHER" id="PTHR10342">
    <property type="entry name" value="ARYLSULFATASE"/>
    <property type="match status" value="1"/>
</dbReference>
<dbReference type="PANTHER" id="PTHR10342:SF274">
    <property type="entry name" value="ARYLSULFATASE B"/>
    <property type="match status" value="1"/>
</dbReference>
<proteinExistence type="inferred from homology"/>
<accession>A0A9X0CEQ7</accession>
<evidence type="ECO:0000259" key="8">
    <source>
        <dbReference type="Pfam" id="PF00884"/>
    </source>
</evidence>
<evidence type="ECO:0000313" key="10">
    <source>
        <dbReference type="Proteomes" id="UP001163046"/>
    </source>
</evidence>
<evidence type="ECO:0000256" key="2">
    <source>
        <dbReference type="ARBA" id="ARBA00008779"/>
    </source>
</evidence>
<dbReference type="PROSITE" id="PS00523">
    <property type="entry name" value="SULFATASE_1"/>
    <property type="match status" value="1"/>
</dbReference>
<feature type="domain" description="Sulfatase N-terminal" evidence="8">
    <location>
        <begin position="31"/>
        <end position="272"/>
    </location>
</feature>
<evidence type="ECO:0000256" key="4">
    <source>
        <dbReference type="ARBA" id="ARBA00022801"/>
    </source>
</evidence>
<dbReference type="Gene3D" id="3.40.720.10">
    <property type="entry name" value="Alkaline Phosphatase, subunit A"/>
    <property type="match status" value="1"/>
</dbReference>
<keyword evidence="7" id="KW-0732">Signal</keyword>